<name>A0A2T7UQG8_9RHOB</name>
<sequence length="133" mass="14160">MRGGGFLTDFVGCESAGWAGTATITSRWRLAGLPENHATLSRITILLNSGVINYSFDFQPGDYPELGEWFPVNTALIFGSAGTASDVQLRVLETSPIDQVTDGATTVFVAFELQNFDGTPGCNARGRVALAVQ</sequence>
<organism evidence="1 2">
    <name type="scientific">Pararhodobacter aggregans</name>
    <dbReference type="NCBI Taxonomy" id="404875"/>
    <lineage>
        <taxon>Bacteria</taxon>
        <taxon>Pseudomonadati</taxon>
        <taxon>Pseudomonadota</taxon>
        <taxon>Alphaproteobacteria</taxon>
        <taxon>Rhodobacterales</taxon>
        <taxon>Paracoccaceae</taxon>
        <taxon>Pararhodobacter</taxon>
    </lineage>
</organism>
<keyword evidence="2" id="KW-1185">Reference proteome</keyword>
<protein>
    <submittedName>
        <fullName evidence="1">Uncharacterized protein</fullName>
    </submittedName>
</protein>
<dbReference type="Proteomes" id="UP000244810">
    <property type="component" value="Unassembled WGS sequence"/>
</dbReference>
<comment type="caution">
    <text evidence="1">The sequence shown here is derived from an EMBL/GenBank/DDBJ whole genome shotgun (WGS) entry which is preliminary data.</text>
</comment>
<proteinExistence type="predicted"/>
<gene>
    <name evidence="1" type="ORF">DDE23_14665</name>
</gene>
<evidence type="ECO:0000313" key="1">
    <source>
        <dbReference type="EMBL" id="PVE46917.1"/>
    </source>
</evidence>
<evidence type="ECO:0000313" key="2">
    <source>
        <dbReference type="Proteomes" id="UP000244810"/>
    </source>
</evidence>
<dbReference type="AlphaFoldDB" id="A0A2T7UQG8"/>
<reference evidence="1 2" key="1">
    <citation type="journal article" date="2011" name="Syst. Appl. Microbiol.">
        <title>Defluviimonas denitrificans gen. nov., sp. nov., and Pararhodobacter aggregans gen. nov., sp. nov., non-phototrophic Rhodobacteraceae from the biofilter of a marine aquaculture.</title>
        <authorList>
            <person name="Foesel B.U."/>
            <person name="Drake H.L."/>
            <person name="Schramm A."/>
        </authorList>
    </citation>
    <scope>NUCLEOTIDE SEQUENCE [LARGE SCALE GENOMIC DNA]</scope>
    <source>
        <strain evidence="1 2">D1-19</strain>
    </source>
</reference>
<dbReference type="EMBL" id="QDDR01000007">
    <property type="protein sequence ID" value="PVE46917.1"/>
    <property type="molecule type" value="Genomic_DNA"/>
</dbReference>
<accession>A0A2T7UQG8</accession>